<accession>A0A1M5CSH2</accession>
<feature type="signal peptide" evidence="1">
    <location>
        <begin position="1"/>
        <end position="26"/>
    </location>
</feature>
<dbReference type="Proteomes" id="UP000186132">
    <property type="component" value="Unassembled WGS sequence"/>
</dbReference>
<name>A0A1M5CSH2_9ACTN</name>
<keyword evidence="3" id="KW-1185">Reference proteome</keyword>
<dbReference type="AlphaFoldDB" id="A0A1M5CSH2"/>
<protein>
    <recommendedName>
        <fullName evidence="4">Peptidase inhibitor family I36</fullName>
    </recommendedName>
</protein>
<proteinExistence type="predicted"/>
<feature type="chain" id="PRO_5012318945" description="Peptidase inhibitor family I36" evidence="1">
    <location>
        <begin position="27"/>
        <end position="151"/>
    </location>
</feature>
<organism evidence="2 3">
    <name type="scientific">Jatrophihabitans endophyticus</name>
    <dbReference type="NCBI Taxonomy" id="1206085"/>
    <lineage>
        <taxon>Bacteria</taxon>
        <taxon>Bacillati</taxon>
        <taxon>Actinomycetota</taxon>
        <taxon>Actinomycetes</taxon>
        <taxon>Jatrophihabitantales</taxon>
        <taxon>Jatrophihabitantaceae</taxon>
        <taxon>Jatrophihabitans</taxon>
    </lineage>
</organism>
<sequence>MQRSLGIVSTVAFAFIIGLPTATAVAAPPGMPTYLTGRSQAARAVGCDLIFDDTQLCVTSSANFTSCVFGWYAPDSNFANNYYRTQSQDGAGCGDPNHTVDNTIDSAFNSSDSAICLYTNANYGGSVQKLAAHASVQKVKYHNAFSSWKHC</sequence>
<evidence type="ECO:0008006" key="4">
    <source>
        <dbReference type="Google" id="ProtNLM"/>
    </source>
</evidence>
<evidence type="ECO:0000256" key="1">
    <source>
        <dbReference type="SAM" id="SignalP"/>
    </source>
</evidence>
<gene>
    <name evidence="2" type="ORF">SAMN05443575_0337</name>
</gene>
<dbReference type="EMBL" id="FQVU01000001">
    <property type="protein sequence ID" value="SHF57678.1"/>
    <property type="molecule type" value="Genomic_DNA"/>
</dbReference>
<evidence type="ECO:0000313" key="3">
    <source>
        <dbReference type="Proteomes" id="UP000186132"/>
    </source>
</evidence>
<keyword evidence="1" id="KW-0732">Signal</keyword>
<evidence type="ECO:0000313" key="2">
    <source>
        <dbReference type="EMBL" id="SHF57678.1"/>
    </source>
</evidence>
<reference evidence="3" key="1">
    <citation type="submission" date="2016-11" db="EMBL/GenBank/DDBJ databases">
        <authorList>
            <person name="Varghese N."/>
            <person name="Submissions S."/>
        </authorList>
    </citation>
    <scope>NUCLEOTIDE SEQUENCE [LARGE SCALE GENOMIC DNA]</scope>
    <source>
        <strain evidence="3">DSM 45627</strain>
    </source>
</reference>